<evidence type="ECO:0000256" key="1">
    <source>
        <dbReference type="SAM" id="Phobius"/>
    </source>
</evidence>
<feature type="transmembrane region" description="Helical" evidence="1">
    <location>
        <begin position="154"/>
        <end position="178"/>
    </location>
</feature>
<dbReference type="AlphaFoldDB" id="A0A0A0ICH2"/>
<gene>
    <name evidence="2" type="ORF">Z955_08530</name>
</gene>
<name>A0A0A0ICH2_CLOBO</name>
<evidence type="ECO:0000313" key="3">
    <source>
        <dbReference type="Proteomes" id="UP000030014"/>
    </source>
</evidence>
<proteinExistence type="predicted"/>
<dbReference type="Proteomes" id="UP000030014">
    <property type="component" value="Unassembled WGS sequence"/>
</dbReference>
<organism evidence="2 3">
    <name type="scientific">Clostridium botulinum C/D str. DC5</name>
    <dbReference type="NCBI Taxonomy" id="1443128"/>
    <lineage>
        <taxon>Bacteria</taxon>
        <taxon>Bacillati</taxon>
        <taxon>Bacillota</taxon>
        <taxon>Clostridia</taxon>
        <taxon>Eubacteriales</taxon>
        <taxon>Clostridiaceae</taxon>
        <taxon>Clostridium</taxon>
    </lineage>
</organism>
<keyword evidence="1" id="KW-0812">Transmembrane</keyword>
<evidence type="ECO:0000313" key="2">
    <source>
        <dbReference type="EMBL" id="KGM99154.1"/>
    </source>
</evidence>
<accession>A0A0A0ICH2</accession>
<sequence length="184" mass="21456">MSILQTTKKYSLENYKALLVIFFILILSIVLGFFQLFLLIFLESSHSVMFLIILIDILLFLGILKIGFKTFKNTTYFHKALSIILGLMVYLSLMFQFAIIFFTYYLMNDSFNIIPEPQITAIFNDTQKDTSNVLQIVRLILNYVFPNFFKYPTATGIVVVIQFFLGKFTDLFILAYIVKKLKNE</sequence>
<comment type="caution">
    <text evidence="2">The sequence shown here is derived from an EMBL/GenBank/DDBJ whole genome shotgun (WGS) entry which is preliminary data.</text>
</comment>
<feature type="transmembrane region" description="Helical" evidence="1">
    <location>
        <begin position="48"/>
        <end position="68"/>
    </location>
</feature>
<keyword evidence="1" id="KW-1133">Transmembrane helix</keyword>
<feature type="transmembrane region" description="Helical" evidence="1">
    <location>
        <begin position="80"/>
        <end position="107"/>
    </location>
</feature>
<reference evidence="2 3" key="1">
    <citation type="submission" date="2014-01" db="EMBL/GenBank/DDBJ databases">
        <title>Plasmidome dynamics in the species complex Clostridium novyi sensu lato converts strains of independent lineages into distinctly different pathogens.</title>
        <authorList>
            <person name="Skarin H."/>
            <person name="Segerman B."/>
        </authorList>
    </citation>
    <scope>NUCLEOTIDE SEQUENCE [LARGE SCALE GENOMIC DNA]</scope>
    <source>
        <strain evidence="2 3">DC5</strain>
    </source>
</reference>
<keyword evidence="1" id="KW-0472">Membrane</keyword>
<dbReference type="RefSeq" id="WP_039259586.1">
    <property type="nucleotide sequence ID" value="NZ_JDRY01000038.1"/>
</dbReference>
<feature type="transmembrane region" description="Helical" evidence="1">
    <location>
        <begin position="17"/>
        <end position="42"/>
    </location>
</feature>
<dbReference type="EMBL" id="JDRY01000038">
    <property type="protein sequence ID" value="KGM99154.1"/>
    <property type="molecule type" value="Genomic_DNA"/>
</dbReference>
<protein>
    <submittedName>
        <fullName evidence="2">Uncharacterized protein</fullName>
    </submittedName>
</protein>